<reference evidence="2 3" key="1">
    <citation type="submission" date="2013-07" db="EMBL/GenBank/DDBJ databases">
        <authorList>
            <person name="Stoco P.H."/>
            <person name="Wagner G."/>
            <person name="Gerber A."/>
            <person name="Zaha A."/>
            <person name="Thompson C."/>
            <person name="Bartholomeu D.C."/>
            <person name="Luckemeyer D.D."/>
            <person name="Bahia D."/>
            <person name="Loreto E."/>
            <person name="Prestes E.B."/>
            <person name="Lima F.M."/>
            <person name="Rodrigues-Luiz G."/>
            <person name="Vallejo G.A."/>
            <person name="Filho J.F."/>
            <person name="Monteiro K.M."/>
            <person name="Tyler K.M."/>
            <person name="de Almeida L.G."/>
            <person name="Ortiz M.F."/>
            <person name="Siervo M.A."/>
            <person name="de Moraes M.H."/>
            <person name="Cunha O.L."/>
            <person name="Mendonca-Neto R."/>
            <person name="Silva R."/>
            <person name="Teixeira S.M."/>
            <person name="Murta S.M."/>
            <person name="Sincero T.C."/>
            <person name="Mendes T.A."/>
            <person name="Urmenyi T.P."/>
            <person name="Silva V.G."/>
            <person name="da Rocha W.D."/>
            <person name="Andersson B."/>
            <person name="Romanha A.J."/>
            <person name="Steindel M."/>
            <person name="de Vasconcelos A.T."/>
            <person name="Grisard E.C."/>
        </authorList>
    </citation>
    <scope>NUCLEOTIDE SEQUENCE [LARGE SCALE GENOMIC DNA]</scope>
    <source>
        <strain evidence="2 3">SC58</strain>
    </source>
</reference>
<keyword evidence="3" id="KW-1185">Reference proteome</keyword>
<dbReference type="AlphaFoldDB" id="A0A061IYM3"/>
<proteinExistence type="predicted"/>
<feature type="region of interest" description="Disordered" evidence="1">
    <location>
        <begin position="34"/>
        <end position="60"/>
    </location>
</feature>
<protein>
    <submittedName>
        <fullName evidence="2">Uncharacterized protein</fullName>
    </submittedName>
</protein>
<dbReference type="Proteomes" id="UP000031737">
    <property type="component" value="Unassembled WGS sequence"/>
</dbReference>
<dbReference type="EMBL" id="AUPL01005142">
    <property type="protein sequence ID" value="ESL07175.1"/>
    <property type="molecule type" value="Genomic_DNA"/>
</dbReference>
<evidence type="ECO:0000313" key="2">
    <source>
        <dbReference type="EMBL" id="ESL07175.1"/>
    </source>
</evidence>
<gene>
    <name evidence="2" type="ORF">TRSC58_05142</name>
</gene>
<name>A0A061IYM3_TRYRA</name>
<organism evidence="2 3">
    <name type="scientific">Trypanosoma rangeli SC58</name>
    <dbReference type="NCBI Taxonomy" id="429131"/>
    <lineage>
        <taxon>Eukaryota</taxon>
        <taxon>Discoba</taxon>
        <taxon>Euglenozoa</taxon>
        <taxon>Kinetoplastea</taxon>
        <taxon>Metakinetoplastina</taxon>
        <taxon>Trypanosomatida</taxon>
        <taxon>Trypanosomatidae</taxon>
        <taxon>Trypanosoma</taxon>
        <taxon>Herpetosoma</taxon>
    </lineage>
</organism>
<feature type="compositionally biased region" description="Polar residues" evidence="1">
    <location>
        <begin position="36"/>
        <end position="45"/>
    </location>
</feature>
<dbReference type="OrthoDB" id="10600964at2759"/>
<comment type="caution">
    <text evidence="2">The sequence shown here is derived from an EMBL/GenBank/DDBJ whole genome shotgun (WGS) entry which is preliminary data.</text>
</comment>
<evidence type="ECO:0000256" key="1">
    <source>
        <dbReference type="SAM" id="MobiDB-lite"/>
    </source>
</evidence>
<feature type="compositionally biased region" description="Low complexity" evidence="1">
    <location>
        <begin position="46"/>
        <end position="60"/>
    </location>
</feature>
<dbReference type="VEuPathDB" id="TriTrypDB:TRSC58_05142"/>
<sequence>MKRRTEEGIRSTLLSAEWAVKRILSSLTSHNEESVESGSCSKTSTAAPRMMPSRSARARSSPLVVMPRPMLMYTALGFIMAKRCLLKNSFVSSVPGRVLTTKSDSRITRSRSASPYTMCAPCWSFFSEGADRLTPVTSIPNAMARRAVACPMSP</sequence>
<evidence type="ECO:0000313" key="3">
    <source>
        <dbReference type="Proteomes" id="UP000031737"/>
    </source>
</evidence>
<accession>A0A061IYM3</accession>